<gene>
    <name evidence="1" type="ORF">K814_0126170</name>
</gene>
<name>A0A0A1YVU9_PSEFL</name>
<evidence type="ECO:0000313" key="1">
    <source>
        <dbReference type="EMBL" id="KGE65006.1"/>
    </source>
</evidence>
<proteinExistence type="predicted"/>
<reference evidence="1 2" key="1">
    <citation type="journal article" date="2013" name="Genome Announc.">
        <title>Draft Genome Sequence of Pseudomonas fluorescens LMG 5329, a White Line-Inducing Principle-Producing Bioindicator for the Mushroom Pathogen Pseudomonas tolaasii.</title>
        <authorList>
            <person name="Ghequire M.G."/>
            <person name="Rokni-Zadeh H."/>
            <person name="Zarrineh P."/>
            <person name="De Mot R."/>
        </authorList>
    </citation>
    <scope>NUCLEOTIDE SEQUENCE [LARGE SCALE GENOMIC DNA]</scope>
    <source>
        <strain evidence="1 2">LMG 5329</strain>
    </source>
</reference>
<dbReference type="EMBL" id="ASGY01000203">
    <property type="protein sequence ID" value="KGE65006.1"/>
    <property type="molecule type" value="Genomic_DNA"/>
</dbReference>
<accession>A0A0A1YVU9</accession>
<sequence>MVVHMPDGCSGELDRELLTFLRYVWNFDRDSRPGIEKTRPAVGPEVPTVQLQNRRQIEALL</sequence>
<dbReference type="AlphaFoldDB" id="A0A0A1YVU9"/>
<comment type="caution">
    <text evidence="1">The sequence shown here is derived from an EMBL/GenBank/DDBJ whole genome shotgun (WGS) entry which is preliminary data.</text>
</comment>
<protein>
    <submittedName>
        <fullName evidence="1">Uncharacterized protein</fullName>
    </submittedName>
</protein>
<dbReference type="Proteomes" id="UP000030060">
    <property type="component" value="Unassembled WGS sequence"/>
</dbReference>
<organism evidence="1 2">
    <name type="scientific">Pseudomonas fluorescens LMG 5329</name>
    <dbReference type="NCBI Taxonomy" id="1324332"/>
    <lineage>
        <taxon>Bacteria</taxon>
        <taxon>Pseudomonadati</taxon>
        <taxon>Pseudomonadota</taxon>
        <taxon>Gammaproteobacteria</taxon>
        <taxon>Pseudomonadales</taxon>
        <taxon>Pseudomonadaceae</taxon>
        <taxon>Pseudomonas</taxon>
    </lineage>
</organism>
<evidence type="ECO:0000313" key="2">
    <source>
        <dbReference type="Proteomes" id="UP000030060"/>
    </source>
</evidence>